<organism evidence="2 3">
    <name type="scientific">Olpidium bornovanus</name>
    <dbReference type="NCBI Taxonomy" id="278681"/>
    <lineage>
        <taxon>Eukaryota</taxon>
        <taxon>Fungi</taxon>
        <taxon>Fungi incertae sedis</taxon>
        <taxon>Olpidiomycota</taxon>
        <taxon>Olpidiomycotina</taxon>
        <taxon>Olpidiomycetes</taxon>
        <taxon>Olpidiales</taxon>
        <taxon>Olpidiaceae</taxon>
        <taxon>Olpidium</taxon>
    </lineage>
</organism>
<sequence>MRASLRVNRPLSEKEYSFLRFSLLNLQLTGGEVHGSEGSLPVHEQGAVRVVTPGAFGPGVGHGVCALKDDQAARDDEAGGGHRSFNRAVLSIFGSLPLAPGKQPKKEKNNISGALERLFFVCVCFFSLQALQAAAVRNTRERKSRRAELTGAFFLPAPTTVTEPRASDAKANACVTRTPAHAVANPLRPFGRAPGFSGLNATAKRVVNGCGARKSLNGLDRRIPPVTRYIFGSRRWTILADRRFPPAYLNSHGQYDASVAPQGFQNPRPVSFSKTSPLCGLTRSGQQSDQLLASVECLLKSFISAKFAGRRRPSSPAPSPGAPMVARGGMVPMVASRHRGMVCHGGMVQVSGGPLRATLLICRFAVSRVGRGLTRARELRCPSAELPRFPTGELLRCSSGGTGPPGANATVIATNKTSQSRNARIHRRPRETTERASEDRPHLVHVPITDLAAAPYACPPKSLRSHRLPALVDYVENPLVVADGSHLDPTCFAESVPDSAVGELSTAADEVHLEAARHAVWIAKMVGHKLDKSLGVENPEEVADCDVNVREHDTFDHEDVAVRREAVARRGSAEPRHVRLAAEQS</sequence>
<proteinExistence type="predicted"/>
<comment type="caution">
    <text evidence="2">The sequence shown here is derived from an EMBL/GenBank/DDBJ whole genome shotgun (WGS) entry which is preliminary data.</text>
</comment>
<dbReference type="Proteomes" id="UP000673691">
    <property type="component" value="Unassembled WGS sequence"/>
</dbReference>
<accession>A0A8H7ZN45</accession>
<evidence type="ECO:0000313" key="3">
    <source>
        <dbReference type="Proteomes" id="UP000673691"/>
    </source>
</evidence>
<dbReference type="AlphaFoldDB" id="A0A8H7ZN45"/>
<gene>
    <name evidence="2" type="ORF">BJ554DRAFT_4175</name>
</gene>
<protein>
    <submittedName>
        <fullName evidence="2">Uncharacterized protein</fullName>
    </submittedName>
</protein>
<feature type="compositionally biased region" description="Basic and acidic residues" evidence="1">
    <location>
        <begin position="430"/>
        <end position="439"/>
    </location>
</feature>
<dbReference type="EMBL" id="JAEFCI010012173">
    <property type="protein sequence ID" value="KAG5456162.1"/>
    <property type="molecule type" value="Genomic_DNA"/>
</dbReference>
<name>A0A8H7ZN45_9FUNG</name>
<feature type="region of interest" description="Disordered" evidence="1">
    <location>
        <begin position="416"/>
        <end position="439"/>
    </location>
</feature>
<reference evidence="2 3" key="1">
    <citation type="journal article" name="Sci. Rep.">
        <title>Genome-scale phylogenetic analyses confirm Olpidium as the closest living zoosporic fungus to the non-flagellated, terrestrial fungi.</title>
        <authorList>
            <person name="Chang Y."/>
            <person name="Rochon D."/>
            <person name="Sekimoto S."/>
            <person name="Wang Y."/>
            <person name="Chovatia M."/>
            <person name="Sandor L."/>
            <person name="Salamov A."/>
            <person name="Grigoriev I.V."/>
            <person name="Stajich J.E."/>
            <person name="Spatafora J.W."/>
        </authorList>
    </citation>
    <scope>NUCLEOTIDE SEQUENCE [LARGE SCALE GENOMIC DNA]</scope>
    <source>
        <strain evidence="2">S191</strain>
    </source>
</reference>
<evidence type="ECO:0000256" key="1">
    <source>
        <dbReference type="SAM" id="MobiDB-lite"/>
    </source>
</evidence>
<evidence type="ECO:0000313" key="2">
    <source>
        <dbReference type="EMBL" id="KAG5456162.1"/>
    </source>
</evidence>
<keyword evidence="3" id="KW-1185">Reference proteome</keyword>